<name>A0A1G1Y7L1_9BACT</name>
<dbReference type="AlphaFoldDB" id="A0A1G1Y7L1"/>
<gene>
    <name evidence="2" type="ORF">A3J62_02375</name>
</gene>
<proteinExistence type="predicted"/>
<sequence>MEQITVPQFLDVEDRIIGPITVRQFIEILVGGLIIFIFYKLFDFSLFVVAGLLVFGLTVLLAFVKINGQPFHNFLLNFITTLKNPKLKIWRKTVSDQEIKASLKKPLELLITAPKIKRQAFDASNLSELALIVDTGGVYRGEGIVNQINK</sequence>
<comment type="caution">
    <text evidence="2">The sequence shown here is derived from an EMBL/GenBank/DDBJ whole genome shotgun (WGS) entry which is preliminary data.</text>
</comment>
<feature type="transmembrane region" description="Helical" evidence="1">
    <location>
        <begin position="45"/>
        <end position="64"/>
    </location>
</feature>
<dbReference type="EMBL" id="MHIH01000027">
    <property type="protein sequence ID" value="OGY47557.1"/>
    <property type="molecule type" value="Genomic_DNA"/>
</dbReference>
<accession>A0A1G1Y7L1</accession>
<evidence type="ECO:0000313" key="3">
    <source>
        <dbReference type="Proteomes" id="UP000178747"/>
    </source>
</evidence>
<evidence type="ECO:0008006" key="4">
    <source>
        <dbReference type="Google" id="ProtNLM"/>
    </source>
</evidence>
<keyword evidence="1" id="KW-1133">Transmembrane helix</keyword>
<dbReference type="Pfam" id="PF12666">
    <property type="entry name" value="PrgI"/>
    <property type="match status" value="1"/>
</dbReference>
<organism evidence="2 3">
    <name type="scientific">Candidatus Buchananbacteria bacterium RIFCSPHIGHO2_02_FULL_38_8</name>
    <dbReference type="NCBI Taxonomy" id="1797538"/>
    <lineage>
        <taxon>Bacteria</taxon>
        <taxon>Candidatus Buchananiibacteriota</taxon>
    </lineage>
</organism>
<evidence type="ECO:0000256" key="1">
    <source>
        <dbReference type="SAM" id="Phobius"/>
    </source>
</evidence>
<dbReference type="Proteomes" id="UP000178747">
    <property type="component" value="Unassembled WGS sequence"/>
</dbReference>
<protein>
    <recommendedName>
        <fullName evidence="4">PrgI family protein</fullName>
    </recommendedName>
</protein>
<feature type="transmembrane region" description="Helical" evidence="1">
    <location>
        <begin position="20"/>
        <end position="39"/>
    </location>
</feature>
<dbReference type="InterPro" id="IPR024414">
    <property type="entry name" value="Uncharacterised_PrgI"/>
</dbReference>
<reference evidence="2 3" key="1">
    <citation type="journal article" date="2016" name="Nat. Commun.">
        <title>Thousands of microbial genomes shed light on interconnected biogeochemical processes in an aquifer system.</title>
        <authorList>
            <person name="Anantharaman K."/>
            <person name="Brown C.T."/>
            <person name="Hug L.A."/>
            <person name="Sharon I."/>
            <person name="Castelle C.J."/>
            <person name="Probst A.J."/>
            <person name="Thomas B.C."/>
            <person name="Singh A."/>
            <person name="Wilkins M.J."/>
            <person name="Karaoz U."/>
            <person name="Brodie E.L."/>
            <person name="Williams K.H."/>
            <person name="Hubbard S.S."/>
            <person name="Banfield J.F."/>
        </authorList>
    </citation>
    <scope>NUCLEOTIDE SEQUENCE [LARGE SCALE GENOMIC DNA]</scope>
</reference>
<keyword evidence="1" id="KW-0812">Transmembrane</keyword>
<keyword evidence="1" id="KW-0472">Membrane</keyword>
<evidence type="ECO:0000313" key="2">
    <source>
        <dbReference type="EMBL" id="OGY47557.1"/>
    </source>
</evidence>